<gene>
    <name evidence="3" type="ORF">ACFPOB_13490</name>
</gene>
<evidence type="ECO:0000313" key="4">
    <source>
        <dbReference type="Proteomes" id="UP001596053"/>
    </source>
</evidence>
<comment type="caution">
    <text evidence="3">The sequence shown here is derived from an EMBL/GenBank/DDBJ whole genome shotgun (WGS) entry which is preliminary data.</text>
</comment>
<accession>A0ABW0ITJ4</accession>
<keyword evidence="1" id="KW-0328">Glycosyltransferase</keyword>
<evidence type="ECO:0000256" key="1">
    <source>
        <dbReference type="ARBA" id="ARBA00022676"/>
    </source>
</evidence>
<name>A0ABW0ITJ4_9HYPH</name>
<sequence>MTLARNPTKTMIYAVSMAMRAPAAIEMNVVLFKPSQRPAALAAPPEPPRRDIAGVPVAAVTRDEALALIDHAFDGGGHLHLAYCNANLVNIAAGDAGLRERLAGFLVLPDGIGVDIASRLLHGAPFPANLNGTDLTPAMLATRKRPLRVMLLGGRPGVAERAAARLRADHPQHRFSVLSHGYFGSHEEAALLARLAHERPDLLLVAFGNPRQEQWIADHIDARHCAVAAGIGALFDFLAGEVARAPEAFRSLRVEWVYRLWLEPRRLWRRYVVGNPAFLMRVLRQKLARQSA</sequence>
<evidence type="ECO:0000256" key="2">
    <source>
        <dbReference type="ARBA" id="ARBA00022679"/>
    </source>
</evidence>
<reference evidence="4" key="1">
    <citation type="journal article" date="2019" name="Int. J. Syst. Evol. Microbiol.">
        <title>The Global Catalogue of Microorganisms (GCM) 10K type strain sequencing project: providing services to taxonomists for standard genome sequencing and annotation.</title>
        <authorList>
            <consortium name="The Broad Institute Genomics Platform"/>
            <consortium name="The Broad Institute Genome Sequencing Center for Infectious Disease"/>
            <person name="Wu L."/>
            <person name="Ma J."/>
        </authorList>
    </citation>
    <scope>NUCLEOTIDE SEQUENCE [LARGE SCALE GENOMIC DNA]</scope>
    <source>
        <strain evidence="4">NCAIM B.01391</strain>
    </source>
</reference>
<dbReference type="EMBL" id="JBHSLW010000018">
    <property type="protein sequence ID" value="MFC5420574.1"/>
    <property type="molecule type" value="Genomic_DNA"/>
</dbReference>
<dbReference type="Pfam" id="PF03808">
    <property type="entry name" value="Glyco_tran_WecG"/>
    <property type="match status" value="1"/>
</dbReference>
<dbReference type="InterPro" id="IPR004629">
    <property type="entry name" value="WecG_TagA_CpsF"/>
</dbReference>
<dbReference type="Proteomes" id="UP001596053">
    <property type="component" value="Unassembled WGS sequence"/>
</dbReference>
<dbReference type="PANTHER" id="PTHR34136:SF1">
    <property type="entry name" value="UDP-N-ACETYL-D-MANNOSAMINURONIC ACID TRANSFERASE"/>
    <property type="match status" value="1"/>
</dbReference>
<dbReference type="NCBIfam" id="TIGR00696">
    <property type="entry name" value="wecG_tagA_cpsF"/>
    <property type="match status" value="1"/>
</dbReference>
<evidence type="ECO:0000313" key="3">
    <source>
        <dbReference type="EMBL" id="MFC5420574.1"/>
    </source>
</evidence>
<protein>
    <submittedName>
        <fullName evidence="3">WecB/TagA/CpsF family glycosyltransferase</fullName>
    </submittedName>
</protein>
<keyword evidence="2" id="KW-0808">Transferase</keyword>
<dbReference type="RefSeq" id="WP_377798981.1">
    <property type="nucleotide sequence ID" value="NZ_JBHSLW010000018.1"/>
</dbReference>
<dbReference type="CDD" id="cd06533">
    <property type="entry name" value="Glyco_transf_WecG_TagA"/>
    <property type="match status" value="1"/>
</dbReference>
<keyword evidence="4" id="KW-1185">Reference proteome</keyword>
<organism evidence="3 4">
    <name type="scientific">Bosea eneae</name>
    <dbReference type="NCBI Taxonomy" id="151454"/>
    <lineage>
        <taxon>Bacteria</taxon>
        <taxon>Pseudomonadati</taxon>
        <taxon>Pseudomonadota</taxon>
        <taxon>Alphaproteobacteria</taxon>
        <taxon>Hyphomicrobiales</taxon>
        <taxon>Boseaceae</taxon>
        <taxon>Bosea</taxon>
    </lineage>
</organism>
<dbReference type="PANTHER" id="PTHR34136">
    <property type="match status" value="1"/>
</dbReference>
<proteinExistence type="predicted"/>